<protein>
    <submittedName>
        <fullName evidence="2">Uncharacterized protein</fullName>
    </submittedName>
</protein>
<keyword evidence="1" id="KW-0812">Transmembrane</keyword>
<dbReference type="AlphaFoldDB" id="A0A660A3C1"/>
<dbReference type="EMBL" id="VCID01000543">
    <property type="protein sequence ID" value="TNY46415.1"/>
    <property type="molecule type" value="Genomic_DNA"/>
</dbReference>
<sequence>MLIVTKTFHKINTFLHFFLITLVFMFIENVFLKYFDNSFINKNELSREVAFDNMLSKKHSNNSNIAITFNKR</sequence>
<feature type="transmembrane region" description="Helical" evidence="1">
    <location>
        <begin position="14"/>
        <end position="32"/>
    </location>
</feature>
<proteinExistence type="predicted"/>
<keyword evidence="1" id="KW-1133">Transmembrane helix</keyword>
<dbReference type="Proteomes" id="UP000316580">
    <property type="component" value="Unassembled WGS sequence"/>
</dbReference>
<name>A0A660A3C1_STRPY</name>
<comment type="caution">
    <text evidence="2">The sequence shown here is derived from an EMBL/GenBank/DDBJ whole genome shotgun (WGS) entry which is preliminary data.</text>
</comment>
<reference evidence="2 3" key="1">
    <citation type="submission" date="2019-05" db="EMBL/GenBank/DDBJ databases">
        <title>Novel genomic isolates of S.pyogenes and S.dysgalactiae subsp. equisimilis associated to necrotising fasciitis (NSTI).</title>
        <authorList>
            <person name="Barrantes I."/>
        </authorList>
    </citation>
    <scope>NUCLEOTIDE SEQUENCE [LARGE SCALE GENOMIC DNA]</scope>
    <source>
        <strain evidence="2 3">SPY6028</strain>
    </source>
</reference>
<evidence type="ECO:0000313" key="3">
    <source>
        <dbReference type="Proteomes" id="UP000316580"/>
    </source>
</evidence>
<keyword evidence="1" id="KW-0472">Membrane</keyword>
<organism evidence="2 3">
    <name type="scientific">Streptococcus pyogenes</name>
    <dbReference type="NCBI Taxonomy" id="1314"/>
    <lineage>
        <taxon>Bacteria</taxon>
        <taxon>Bacillati</taxon>
        <taxon>Bacillota</taxon>
        <taxon>Bacilli</taxon>
        <taxon>Lactobacillales</taxon>
        <taxon>Streptococcaceae</taxon>
        <taxon>Streptococcus</taxon>
    </lineage>
</organism>
<evidence type="ECO:0000313" key="2">
    <source>
        <dbReference type="EMBL" id="TNY46415.1"/>
    </source>
</evidence>
<evidence type="ECO:0000256" key="1">
    <source>
        <dbReference type="SAM" id="Phobius"/>
    </source>
</evidence>
<gene>
    <name evidence="2" type="ORF">FGO82_08905</name>
</gene>
<accession>A0A660A3C1</accession>